<feature type="chain" id="PRO_5003272138" evidence="2">
    <location>
        <begin position="22"/>
        <end position="443"/>
    </location>
</feature>
<accession>F1YMG2</accession>
<dbReference type="STRING" id="644548.SCNU_15234"/>
<comment type="caution">
    <text evidence="3">The sequence shown here is derived from an EMBL/GenBank/DDBJ whole genome shotgun (WGS) entry which is preliminary data.</text>
</comment>
<organism evidence="3 4">
    <name type="scientific">Gordonia neofelifaecis NRRL B-59395</name>
    <dbReference type="NCBI Taxonomy" id="644548"/>
    <lineage>
        <taxon>Bacteria</taxon>
        <taxon>Bacillati</taxon>
        <taxon>Actinomycetota</taxon>
        <taxon>Actinomycetes</taxon>
        <taxon>Mycobacteriales</taxon>
        <taxon>Gordoniaceae</taxon>
        <taxon>Gordonia</taxon>
    </lineage>
</organism>
<keyword evidence="4" id="KW-1185">Reference proteome</keyword>
<sequence length="443" mass="44638">MAAAVTLSAAGLVHSAVPVAAADPVTCAAVNAEAAAIAAQVTQLNARILAHNAAAPAAAAGGTAAQIAYNLNAAELAAEKSALMAAIAALEAQGVSCGISVRIPDIKGSGPAPKAPSAPAPQAPAPQVPGPQAPAPQAPAPQVPAPRVPTPPSAPKPTLPAPPPAAQAGPTASVSKPAQPTVDLSPMAQVITQLGKEIGAQSYSPAQSYGPSNLQPATLPNSITSGPNAFRWTPAPTNAIGPGMSPEQMTALSYAWSAITSPALTDIAAANSQGLSFELYTPGLGDAIGNSAPVVVVHGSTRIFAGPLDSLGRQTALVAHLTEDGDALGGPTVSGKPLPGTSSQPGRPAYVRGHLCPKTVGCPGNLPQFLSPELAVINSGTGRDLEQLVRRVVHGKEAGVPAQAVTWWRVPLYSGDHIRPYAYMITAYGDQGWYLAPMYVRNY</sequence>
<feature type="region of interest" description="Disordered" evidence="1">
    <location>
        <begin position="326"/>
        <end position="346"/>
    </location>
</feature>
<feature type="compositionally biased region" description="Polar residues" evidence="1">
    <location>
        <begin position="202"/>
        <end position="227"/>
    </location>
</feature>
<dbReference type="RefSeq" id="WP_009680243.1">
    <property type="nucleotide sequence ID" value="NZ_AEUD01000014.1"/>
</dbReference>
<feature type="region of interest" description="Disordered" evidence="1">
    <location>
        <begin position="202"/>
        <end position="230"/>
    </location>
</feature>
<dbReference type="AlphaFoldDB" id="F1YMG2"/>
<feature type="region of interest" description="Disordered" evidence="1">
    <location>
        <begin position="108"/>
        <end position="180"/>
    </location>
</feature>
<feature type="compositionally biased region" description="Pro residues" evidence="1">
    <location>
        <begin position="113"/>
        <end position="165"/>
    </location>
</feature>
<proteinExistence type="predicted"/>
<dbReference type="Proteomes" id="UP000035065">
    <property type="component" value="Unassembled WGS sequence"/>
</dbReference>
<evidence type="ECO:0000313" key="4">
    <source>
        <dbReference type="Proteomes" id="UP000035065"/>
    </source>
</evidence>
<dbReference type="OrthoDB" id="4774869at2"/>
<dbReference type="EMBL" id="AEUD01000014">
    <property type="protein sequence ID" value="EGD54087.1"/>
    <property type="molecule type" value="Genomic_DNA"/>
</dbReference>
<name>F1YMG2_9ACTN</name>
<evidence type="ECO:0000256" key="1">
    <source>
        <dbReference type="SAM" id="MobiDB-lite"/>
    </source>
</evidence>
<protein>
    <submittedName>
        <fullName evidence="3">Uncharacterized protein</fullName>
    </submittedName>
</protein>
<keyword evidence="2" id="KW-0732">Signal</keyword>
<feature type="signal peptide" evidence="2">
    <location>
        <begin position="1"/>
        <end position="21"/>
    </location>
</feature>
<evidence type="ECO:0000256" key="2">
    <source>
        <dbReference type="SAM" id="SignalP"/>
    </source>
</evidence>
<reference evidence="3 4" key="1">
    <citation type="journal article" date="2011" name="J. Bacteriol.">
        <title>Draft Genome Sequence of Gordonia neofelifaecis NRRL B-59395, a Cholesterol-Degrading Actinomycete.</title>
        <authorList>
            <person name="Ge F."/>
            <person name="Li W."/>
            <person name="Chen G."/>
            <person name="Liu Y."/>
            <person name="Zhang G."/>
            <person name="Yong B."/>
            <person name="Wang Q."/>
            <person name="Wang N."/>
            <person name="Huang Z."/>
            <person name="Li W."/>
            <person name="Wang J."/>
            <person name="Wu C."/>
            <person name="Xie Q."/>
            <person name="Liu G."/>
        </authorList>
    </citation>
    <scope>NUCLEOTIDE SEQUENCE [LARGE SCALE GENOMIC DNA]</scope>
    <source>
        <strain evidence="3 4">NRRL B-59395</strain>
    </source>
</reference>
<gene>
    <name evidence="3" type="ORF">SCNU_15234</name>
</gene>
<evidence type="ECO:0000313" key="3">
    <source>
        <dbReference type="EMBL" id="EGD54087.1"/>
    </source>
</evidence>